<sequence length="57" mass="6779">MSILNSPCKDCPDRSMTCHDTCPEYLEYKKVRENISKQRLKNYTTDPDLKVYKGKHR</sequence>
<evidence type="ECO:0000313" key="1">
    <source>
        <dbReference type="EMBL" id="DAD96485.1"/>
    </source>
</evidence>
<reference evidence="1" key="1">
    <citation type="journal article" date="2021" name="Proc. Natl. Acad. Sci. U.S.A.">
        <title>A Catalog of Tens of Thousands of Viruses from Human Metagenomes Reveals Hidden Associations with Chronic Diseases.</title>
        <authorList>
            <person name="Tisza M.J."/>
            <person name="Buck C.B."/>
        </authorList>
    </citation>
    <scope>NUCLEOTIDE SEQUENCE</scope>
    <source>
        <strain evidence="1">Ctj3P51</strain>
    </source>
</reference>
<organism evidence="1">
    <name type="scientific">Myoviridae sp. ctj3P51</name>
    <dbReference type="NCBI Taxonomy" id="2826687"/>
    <lineage>
        <taxon>Viruses</taxon>
        <taxon>Duplodnaviria</taxon>
        <taxon>Heunggongvirae</taxon>
        <taxon>Uroviricota</taxon>
        <taxon>Caudoviricetes</taxon>
    </lineage>
</organism>
<dbReference type="EMBL" id="BK015217">
    <property type="protein sequence ID" value="DAD96485.1"/>
    <property type="molecule type" value="Genomic_DNA"/>
</dbReference>
<accession>A0A8S5NNU1</accession>
<protein>
    <submittedName>
        <fullName evidence="1">Uncharacterized protein</fullName>
    </submittedName>
</protein>
<name>A0A8S5NNU1_9CAUD</name>
<proteinExistence type="predicted"/>